<evidence type="ECO:0000313" key="4">
    <source>
        <dbReference type="WBParaSite" id="HDID_0000245001-mRNA-1"/>
    </source>
</evidence>
<dbReference type="WBParaSite" id="HDID_0000245001-mRNA-1">
    <property type="protein sequence ID" value="HDID_0000245001-mRNA-1"/>
    <property type="gene ID" value="HDID_0000245001"/>
</dbReference>
<dbReference type="GO" id="GO:0000462">
    <property type="term" value="P:maturation of SSU-rRNA from tricistronic rRNA transcript (SSU-rRNA, 5.8S rRNA, LSU-rRNA)"/>
    <property type="evidence" value="ECO:0007669"/>
    <property type="project" value="TreeGrafter"/>
</dbReference>
<dbReference type="Pfam" id="PF22298">
    <property type="entry name" value="Tsr1_G-like"/>
    <property type="match status" value="1"/>
</dbReference>
<name>A0A0R3SCV9_HYMDI</name>
<evidence type="ECO:0000313" key="3">
    <source>
        <dbReference type="Proteomes" id="UP000274504"/>
    </source>
</evidence>
<dbReference type="OrthoDB" id="119302at2759"/>
<proteinExistence type="predicted"/>
<gene>
    <name evidence="2" type="ORF">HDID_LOCUS2451</name>
</gene>
<dbReference type="GO" id="GO:0030688">
    <property type="term" value="C:preribosome, small subunit precursor"/>
    <property type="evidence" value="ECO:0007669"/>
    <property type="project" value="TreeGrafter"/>
</dbReference>
<evidence type="ECO:0000256" key="1">
    <source>
        <dbReference type="SAM" id="MobiDB-lite"/>
    </source>
</evidence>
<dbReference type="EMBL" id="UYSG01000601">
    <property type="protein sequence ID" value="VDL19912.1"/>
    <property type="molecule type" value="Genomic_DNA"/>
</dbReference>
<dbReference type="InterPro" id="IPR039761">
    <property type="entry name" value="Bms1/Tsr1"/>
</dbReference>
<evidence type="ECO:0000313" key="2">
    <source>
        <dbReference type="EMBL" id="VDL19912.1"/>
    </source>
</evidence>
<sequence length="406" mass="45497">MGMQRHVSGSLKQTNKKHKGERKRTVSLDFTKKLGVASKNMSKKDRKHLAKQQRMLKNKMISAAQKQTEKPMMCLLLPLCSSIDLSLTQVMLAKGDPKSIKHALPGIDLPKNSYKASYLLAPSLKKSFCFVNGKYGDVFGCLDLARMADWIVFVLPGDLLKIDMDSYSEIMTALYAQGLTSSIFVVMSNVSDRKELLSLIQTKFSVDDGKVRTLNSSNDAQSLLRFLSQSQKKPTFSSANSYLTTKNALKVGTAASRLRSGMLVESISVEPHEENEGEVYLKVEGLLRGWDMPLFDLSTYFTEQKRGGCSYVHVTGWGDFPLCGATWNEYKPNHKPHQPAQQTFTWVTTSAPDEHLADALTTAWDNLKLEGSDEEYKDLEEEESEESEEGGMLKMNSFEFGSYDDE</sequence>
<feature type="region of interest" description="Disordered" evidence="1">
    <location>
        <begin position="1"/>
        <end position="24"/>
    </location>
</feature>
<dbReference type="PANTHER" id="PTHR12858">
    <property type="entry name" value="RIBOSOME BIOGENESIS PROTEIN"/>
    <property type="match status" value="1"/>
</dbReference>
<accession>A0A0R3SCV9</accession>
<organism evidence="4">
    <name type="scientific">Hymenolepis diminuta</name>
    <name type="common">Rat tapeworm</name>
    <dbReference type="NCBI Taxonomy" id="6216"/>
    <lineage>
        <taxon>Eukaryota</taxon>
        <taxon>Metazoa</taxon>
        <taxon>Spiralia</taxon>
        <taxon>Lophotrochozoa</taxon>
        <taxon>Platyhelminthes</taxon>
        <taxon>Cestoda</taxon>
        <taxon>Eucestoda</taxon>
        <taxon>Cyclophyllidea</taxon>
        <taxon>Hymenolepididae</taxon>
        <taxon>Hymenolepis</taxon>
    </lineage>
</organism>
<reference evidence="4" key="1">
    <citation type="submission" date="2017-02" db="UniProtKB">
        <authorList>
            <consortium name="WormBaseParasite"/>
        </authorList>
    </citation>
    <scope>IDENTIFICATION</scope>
</reference>
<feature type="compositionally biased region" description="Acidic residues" evidence="1">
    <location>
        <begin position="374"/>
        <end position="389"/>
    </location>
</feature>
<dbReference type="Proteomes" id="UP000274504">
    <property type="component" value="Unassembled WGS sequence"/>
</dbReference>
<dbReference type="STRING" id="6216.A0A0R3SCV9"/>
<protein>
    <submittedName>
        <fullName evidence="4">Bms1-type G domain-containing protein</fullName>
    </submittedName>
</protein>
<feature type="region of interest" description="Disordered" evidence="1">
    <location>
        <begin position="374"/>
        <end position="406"/>
    </location>
</feature>
<dbReference type="PANTHER" id="PTHR12858:SF1">
    <property type="entry name" value="PRE-RRNA-PROCESSING PROTEIN TSR1 HOMOLOG"/>
    <property type="match status" value="1"/>
</dbReference>
<dbReference type="GO" id="GO:0003924">
    <property type="term" value="F:GTPase activity"/>
    <property type="evidence" value="ECO:0007669"/>
    <property type="project" value="TreeGrafter"/>
</dbReference>
<dbReference type="GO" id="GO:0034511">
    <property type="term" value="F:U3 snoRNA binding"/>
    <property type="evidence" value="ECO:0007669"/>
    <property type="project" value="TreeGrafter"/>
</dbReference>
<dbReference type="GO" id="GO:0000479">
    <property type="term" value="P:endonucleolytic cleavage of tricistronic rRNA transcript (SSU-rRNA, 5.8S rRNA, LSU-rRNA)"/>
    <property type="evidence" value="ECO:0007669"/>
    <property type="project" value="TreeGrafter"/>
</dbReference>
<reference evidence="2 3" key="2">
    <citation type="submission" date="2018-11" db="EMBL/GenBank/DDBJ databases">
        <authorList>
            <consortium name="Pathogen Informatics"/>
        </authorList>
    </citation>
    <scope>NUCLEOTIDE SEQUENCE [LARGE SCALE GENOMIC DNA]</scope>
</reference>
<dbReference type="AlphaFoldDB" id="A0A0R3SCV9"/>
<dbReference type="GO" id="GO:0005525">
    <property type="term" value="F:GTP binding"/>
    <property type="evidence" value="ECO:0007669"/>
    <property type="project" value="TreeGrafter"/>
</dbReference>